<gene>
    <name evidence="8" type="ORF">GJE22_07715</name>
</gene>
<evidence type="ECO:0000256" key="4">
    <source>
        <dbReference type="ARBA" id="ARBA00022840"/>
    </source>
</evidence>
<dbReference type="PROSITE" id="PS51192">
    <property type="entry name" value="HELICASE_ATP_BIND_1"/>
    <property type="match status" value="1"/>
</dbReference>
<dbReference type="AlphaFoldDB" id="A0A7K0G9Y7"/>
<dbReference type="InterPro" id="IPR024975">
    <property type="entry name" value="NOV_C"/>
</dbReference>
<dbReference type="Gene3D" id="3.40.50.300">
    <property type="entry name" value="P-loop containing nucleotide triphosphate hydrolases"/>
    <property type="match status" value="1"/>
</dbReference>
<feature type="coiled-coil region" evidence="5">
    <location>
        <begin position="450"/>
        <end position="480"/>
    </location>
</feature>
<sequence>MMRLEDISVGLDISGITQSGPVTVERVVSFGFDALQVTYRDSSGLLKETLLFRENERSLAPVEANRRSFTANADELKLASEALRIQLAFLFDPYLAVRASAIEPLPHQITAVYQEMLPKLPLRYVLADDPGAGKTVMAGLLIKEMMARGDLKRCLVVCPGSLCEQWQDELYEKFGLAFAILENSVFESAVTRNAFNEHDLCIARLDKLSRDERIQDKLKKSSWDLVVCDEAHKMSASYSGGEVKRTKRYQLGQLLGDITENLLLMTATPHNGKPDDFQLFMALIDPDRFGVRHGSSTAVSDVSDVMRRLVKEELLKFDGRPLFPERRAYTVSYELSEAEKALYDNVTAYVSEEFNRADRLDGKRRNSVGFALTSLQRRLASSPEAIYQSLRRRRRRLENQLDTIRRGSRVENTLVMDGSFYPVSSQDDDFDADDLNGDEYERYEDSVVDSASAAATIAELEAEIETLARLEGMAKRLRESGHDRKWEELSLLLQDDARMFDGDGTGEKLIIFTEHKDTLFYLQEKISVLLGNPDAVVVIRGGMSRDDRRAAQHSFTQDKDVRVLIATDAAGEGINLQRAHLMINYDLPWNPNRLEQRFGRIHRIGQTEVCHLWNLVATDTREGQVFERLFSKLNEERDALGGKVFDVLGKVSFGEKTLRDLLLEAVRYGDDPKVRARLNEVVDSALNISAVKRLIADYALTDDLLRTSDVVAVKEDMERAEMRKLEPHFVGGFFIEALKRFGGRVARREKGRYEVKRVPSAVIAEADRLGEGAVSRTYERITFDRSCVNMPGAPVAELIAPGHPLLKALCSLALREWGSALQEGSILIDERDWGEEPRALFYIESSIEDDVVDAHGDAHVVSKSLRFVELDKSGEARSAGFAPYLDYASPSAEQLERLRSILRGCSWLQDGAEERVMGFAMTSIVREELDAVRARREERIDKVSKAVDERLTAEVRYWDSRAAELRVKETKGKTNSRINSSNAVARANDLSERREKRLAHLEAERALRPQPPRIVGRAVVVPQGLMSKLSGGSITPSQRDERATIEAAGMRAVMNIERELGYVPRDVSRENCGYDIESRVPSKRDAERRLRFIEVKARSAAADTITVSCNELRCAGNAENVDSFILAIVEVGEAAIKTTYIAHPFAGQPHTALASSTFYIDKLIADGEVILSREEAR</sequence>
<proteinExistence type="predicted"/>
<feature type="domain" description="Helicase ATP-binding" evidence="6">
    <location>
        <begin position="115"/>
        <end position="287"/>
    </location>
</feature>
<keyword evidence="4" id="KW-0067">ATP-binding</keyword>
<keyword evidence="9" id="KW-1185">Reference proteome</keyword>
<keyword evidence="3" id="KW-0347">Helicase</keyword>
<feature type="domain" description="Helicase C-terminal" evidence="7">
    <location>
        <begin position="485"/>
        <end position="648"/>
    </location>
</feature>
<evidence type="ECO:0000256" key="2">
    <source>
        <dbReference type="ARBA" id="ARBA00022801"/>
    </source>
</evidence>
<dbReference type="Pfam" id="PF00176">
    <property type="entry name" value="SNF2-rel_dom"/>
    <property type="match status" value="1"/>
</dbReference>
<keyword evidence="2" id="KW-0378">Hydrolase</keyword>
<accession>A0A7K0G9Y7</accession>
<dbReference type="InterPro" id="IPR001650">
    <property type="entry name" value="Helicase_C-like"/>
</dbReference>
<keyword evidence="1" id="KW-0547">Nucleotide-binding</keyword>
<dbReference type="PROSITE" id="PS51194">
    <property type="entry name" value="HELICASE_CTER"/>
    <property type="match status" value="1"/>
</dbReference>
<dbReference type="EMBL" id="VTFZ01000010">
    <property type="protein sequence ID" value="MRX80471.1"/>
    <property type="molecule type" value="Genomic_DNA"/>
</dbReference>
<dbReference type="GO" id="GO:0016787">
    <property type="term" value="F:hydrolase activity"/>
    <property type="evidence" value="ECO:0007669"/>
    <property type="project" value="UniProtKB-KW"/>
</dbReference>
<evidence type="ECO:0000256" key="1">
    <source>
        <dbReference type="ARBA" id="ARBA00022741"/>
    </source>
</evidence>
<dbReference type="Gene3D" id="3.40.50.10810">
    <property type="entry name" value="Tandem AAA-ATPase domain"/>
    <property type="match status" value="1"/>
</dbReference>
<reference evidence="9" key="1">
    <citation type="submission" date="2019-08" db="EMBL/GenBank/DDBJ databases">
        <title>Arthrobacter sp. nov., isolated from plateau pika and Tibetan wild ass.</title>
        <authorList>
            <person name="Ge Y."/>
        </authorList>
    </citation>
    <scope>NUCLEOTIDE SEQUENCE [LARGE SCALE GENOMIC DNA]</scope>
    <source>
        <strain evidence="9">HF-1365</strain>
    </source>
</reference>
<name>A0A7K0G9Y7_9ACTN</name>
<organism evidence="8 9">
    <name type="scientific">Enorma shizhengliae</name>
    <dbReference type="NCBI Taxonomy" id="2606615"/>
    <lineage>
        <taxon>Bacteria</taxon>
        <taxon>Bacillati</taxon>
        <taxon>Actinomycetota</taxon>
        <taxon>Coriobacteriia</taxon>
        <taxon>Coriobacteriales</taxon>
        <taxon>Coriobacteriaceae</taxon>
        <taxon>Enorma</taxon>
    </lineage>
</organism>
<dbReference type="Pfam" id="PF13020">
    <property type="entry name" value="NOV_C"/>
    <property type="match status" value="1"/>
</dbReference>
<dbReference type="InterPro" id="IPR014001">
    <property type="entry name" value="Helicase_ATP-bd"/>
</dbReference>
<dbReference type="GO" id="GO:0004386">
    <property type="term" value="F:helicase activity"/>
    <property type="evidence" value="ECO:0007669"/>
    <property type="project" value="UniProtKB-KW"/>
</dbReference>
<dbReference type="GO" id="GO:0005524">
    <property type="term" value="F:ATP binding"/>
    <property type="evidence" value="ECO:0007669"/>
    <property type="project" value="UniProtKB-KW"/>
</dbReference>
<evidence type="ECO:0000259" key="6">
    <source>
        <dbReference type="PROSITE" id="PS51192"/>
    </source>
</evidence>
<comment type="caution">
    <text evidence="8">The sequence shown here is derived from an EMBL/GenBank/DDBJ whole genome shotgun (WGS) entry which is preliminary data.</text>
</comment>
<evidence type="ECO:0000313" key="8">
    <source>
        <dbReference type="EMBL" id="MRX80471.1"/>
    </source>
</evidence>
<protein>
    <submittedName>
        <fullName evidence="8">DUF3883 domain-containing protein</fullName>
    </submittedName>
</protein>
<dbReference type="SMART" id="SM00487">
    <property type="entry name" value="DEXDc"/>
    <property type="match status" value="1"/>
</dbReference>
<dbReference type="RefSeq" id="WP_144687888.1">
    <property type="nucleotide sequence ID" value="NZ_VLLQ01000003.1"/>
</dbReference>
<dbReference type="CDD" id="cd18011">
    <property type="entry name" value="DEXDc_RapA"/>
    <property type="match status" value="1"/>
</dbReference>
<dbReference type="Proteomes" id="UP000470010">
    <property type="component" value="Unassembled WGS sequence"/>
</dbReference>
<dbReference type="CDD" id="cd18793">
    <property type="entry name" value="SF2_C_SNF"/>
    <property type="match status" value="1"/>
</dbReference>
<evidence type="ECO:0000259" key="7">
    <source>
        <dbReference type="PROSITE" id="PS51194"/>
    </source>
</evidence>
<dbReference type="Pfam" id="PF00271">
    <property type="entry name" value="Helicase_C"/>
    <property type="match status" value="1"/>
</dbReference>
<keyword evidence="5" id="KW-0175">Coiled coil</keyword>
<evidence type="ECO:0000313" key="9">
    <source>
        <dbReference type="Proteomes" id="UP000470010"/>
    </source>
</evidence>
<evidence type="ECO:0000256" key="5">
    <source>
        <dbReference type="SAM" id="Coils"/>
    </source>
</evidence>
<dbReference type="InterPro" id="IPR000330">
    <property type="entry name" value="SNF2_N"/>
</dbReference>
<dbReference type="InterPro" id="IPR057342">
    <property type="entry name" value="DEXDc_RapA"/>
</dbReference>
<dbReference type="InterPro" id="IPR049730">
    <property type="entry name" value="SNF2/RAD54-like_C"/>
</dbReference>
<dbReference type="SUPFAM" id="SSF52540">
    <property type="entry name" value="P-loop containing nucleoside triphosphate hydrolases"/>
    <property type="match status" value="2"/>
</dbReference>
<dbReference type="PANTHER" id="PTHR10799">
    <property type="entry name" value="SNF2/RAD54 HELICASE FAMILY"/>
    <property type="match status" value="1"/>
</dbReference>
<evidence type="ECO:0000256" key="3">
    <source>
        <dbReference type="ARBA" id="ARBA00022806"/>
    </source>
</evidence>
<dbReference type="SMART" id="SM00490">
    <property type="entry name" value="HELICc"/>
    <property type="match status" value="1"/>
</dbReference>
<dbReference type="InterPro" id="IPR027417">
    <property type="entry name" value="P-loop_NTPase"/>
</dbReference>
<dbReference type="InterPro" id="IPR038718">
    <property type="entry name" value="SNF2-like_sf"/>
</dbReference>